<evidence type="ECO:0008006" key="3">
    <source>
        <dbReference type="Google" id="ProtNLM"/>
    </source>
</evidence>
<evidence type="ECO:0000313" key="2">
    <source>
        <dbReference type="Proteomes" id="UP000241426"/>
    </source>
</evidence>
<dbReference type="AlphaFoldDB" id="A0A2T3KI96"/>
<comment type="caution">
    <text evidence="1">The sequence shown here is derived from an EMBL/GenBank/DDBJ whole genome shotgun (WGS) entry which is preliminary data.</text>
</comment>
<accession>A0A2T3KI96</accession>
<protein>
    <recommendedName>
        <fullName evidence="3">PcfJ-like protein</fullName>
    </recommendedName>
</protein>
<dbReference type="Proteomes" id="UP000241426">
    <property type="component" value="Unassembled WGS sequence"/>
</dbReference>
<dbReference type="EMBL" id="PYNF01000007">
    <property type="protein sequence ID" value="PSU98911.1"/>
    <property type="molecule type" value="Genomic_DNA"/>
</dbReference>
<organism evidence="1 2">
    <name type="scientific">Photobacterium kishitanii</name>
    <dbReference type="NCBI Taxonomy" id="318456"/>
    <lineage>
        <taxon>Bacteria</taxon>
        <taxon>Pseudomonadati</taxon>
        <taxon>Pseudomonadota</taxon>
        <taxon>Gammaproteobacteria</taxon>
        <taxon>Vibrionales</taxon>
        <taxon>Vibrionaceae</taxon>
        <taxon>Photobacterium</taxon>
    </lineage>
</organism>
<reference evidence="1 2" key="1">
    <citation type="submission" date="2018-01" db="EMBL/GenBank/DDBJ databases">
        <title>Whole genome sequencing of Histamine producing bacteria.</title>
        <authorList>
            <person name="Butler K."/>
        </authorList>
    </citation>
    <scope>NUCLEOTIDE SEQUENCE [LARGE SCALE GENOMIC DNA]</scope>
    <source>
        <strain evidence="1 2">FS-7.2</strain>
    </source>
</reference>
<gene>
    <name evidence="1" type="ORF">C9J27_10435</name>
</gene>
<dbReference type="Pfam" id="PF14284">
    <property type="entry name" value="PcfJ"/>
    <property type="match status" value="1"/>
</dbReference>
<name>A0A2T3KI96_9GAMM</name>
<sequence length="394" mass="45830">MPVCCTKYENDHVSTPLILSFDETLTFFPFVLEFYDWRDGLAMYRAYSDGHRELLEGSCSFYIEHIESLDGGKAWIESIPAELVNKARVYADLGVYMLKIAAMSDKARQLLSQRPILLYLVCERYPLDHEHVLSLCELGQRNILAYLGLASCRSALRFIDRIQSDFSTRSVVIVIHRLLDPETMTFKLFRHYKTITTLTLQVYLQWPTLTGTKLGFYLVKATQRERLKINQILSDVFQLGYRVLDVDSVRRIHAITSYDELKQLHDRWVIAQRTVKFVPDPSCDKAYDIPFAGNSNIVPIRNYQQLELEGVEQNHCVAIYHNRIIKGEYLVYKMHMPERVTIGLKRHYLANGRASEIYTVDQIQARNNRLPSYETLETVYSWLDSMKSVKPYIG</sequence>
<proteinExistence type="predicted"/>
<dbReference type="InterPro" id="IPR025586">
    <property type="entry name" value="PcfJ"/>
</dbReference>
<evidence type="ECO:0000313" key="1">
    <source>
        <dbReference type="EMBL" id="PSU98911.1"/>
    </source>
</evidence>